<keyword evidence="9" id="KW-0238">DNA-binding</keyword>
<keyword evidence="5 8" id="KW-0103">Bromodomain</keyword>
<evidence type="ECO:0000313" key="15">
    <source>
        <dbReference type="EMBL" id="CAF3794613.1"/>
    </source>
</evidence>
<dbReference type="SMART" id="SM00398">
    <property type="entry name" value="HMG"/>
    <property type="match status" value="1"/>
</dbReference>
<dbReference type="InterPro" id="IPR018359">
    <property type="entry name" value="Bromodomain_CS"/>
</dbReference>
<dbReference type="SUPFAM" id="SSF47370">
    <property type="entry name" value="Bromodomain"/>
    <property type="match status" value="6"/>
</dbReference>
<dbReference type="InterPro" id="IPR036910">
    <property type="entry name" value="HMG_box_dom_sf"/>
</dbReference>
<feature type="DNA-binding region" description="HMG box" evidence="9">
    <location>
        <begin position="1395"/>
        <end position="1463"/>
    </location>
</feature>
<keyword evidence="3" id="KW-0156">Chromatin regulator</keyword>
<dbReference type="InterPro" id="IPR009071">
    <property type="entry name" value="HMG_box_dom"/>
</dbReference>
<organism evidence="14 16">
    <name type="scientific">Rotaria magnacalcarata</name>
    <dbReference type="NCBI Taxonomy" id="392030"/>
    <lineage>
        <taxon>Eukaryota</taxon>
        <taxon>Metazoa</taxon>
        <taxon>Spiralia</taxon>
        <taxon>Gnathifera</taxon>
        <taxon>Rotifera</taxon>
        <taxon>Eurotatoria</taxon>
        <taxon>Bdelloidea</taxon>
        <taxon>Philodinida</taxon>
        <taxon>Philodinidae</taxon>
        <taxon>Rotaria</taxon>
    </lineage>
</organism>
<feature type="compositionally biased region" description="Low complexity" evidence="10">
    <location>
        <begin position="1360"/>
        <end position="1395"/>
    </location>
</feature>
<dbReference type="InterPro" id="IPR001025">
    <property type="entry name" value="BAH_dom"/>
</dbReference>
<dbReference type="PANTHER" id="PTHR16062">
    <property type="entry name" value="SWI/SNF-RELATED"/>
    <property type="match status" value="1"/>
</dbReference>
<feature type="domain" description="Bromo" evidence="11">
    <location>
        <begin position="681"/>
        <end position="747"/>
    </location>
</feature>
<dbReference type="SMART" id="SM00439">
    <property type="entry name" value="BAH"/>
    <property type="match status" value="2"/>
</dbReference>
<dbReference type="GO" id="GO:0003677">
    <property type="term" value="F:DNA binding"/>
    <property type="evidence" value="ECO:0007669"/>
    <property type="project" value="UniProtKB-UniRule"/>
</dbReference>
<dbReference type="Gene3D" id="1.20.920.10">
    <property type="entry name" value="Bromodomain-like"/>
    <property type="match status" value="6"/>
</dbReference>
<evidence type="ECO:0000256" key="8">
    <source>
        <dbReference type="PROSITE-ProRule" id="PRU00035"/>
    </source>
</evidence>
<feature type="domain" description="BAH" evidence="13">
    <location>
        <begin position="952"/>
        <end position="1080"/>
    </location>
</feature>
<reference evidence="14" key="1">
    <citation type="submission" date="2021-02" db="EMBL/GenBank/DDBJ databases">
        <authorList>
            <person name="Nowell W R."/>
        </authorList>
    </citation>
    <scope>NUCLEOTIDE SEQUENCE</scope>
</reference>
<evidence type="ECO:0000313" key="16">
    <source>
        <dbReference type="Proteomes" id="UP000663887"/>
    </source>
</evidence>
<dbReference type="PANTHER" id="PTHR16062:SF22">
    <property type="entry name" value="HISTONE-LYSINE N-METHYLTRANSFERASE ASH1L"/>
    <property type="match status" value="1"/>
</dbReference>
<dbReference type="InterPro" id="IPR037382">
    <property type="entry name" value="Rsc/polybromo"/>
</dbReference>
<protein>
    <recommendedName>
        <fullName evidence="17">Polybromo-1</fullName>
    </recommendedName>
</protein>
<evidence type="ECO:0000313" key="14">
    <source>
        <dbReference type="EMBL" id="CAF2268728.1"/>
    </source>
</evidence>
<comment type="subcellular location">
    <subcellularLocation>
        <location evidence="1">Nucleus</location>
    </subcellularLocation>
</comment>
<dbReference type="GO" id="GO:0006338">
    <property type="term" value="P:chromatin remodeling"/>
    <property type="evidence" value="ECO:0007669"/>
    <property type="project" value="InterPro"/>
</dbReference>
<evidence type="ECO:0008006" key="17">
    <source>
        <dbReference type="Google" id="ProtNLM"/>
    </source>
</evidence>
<dbReference type="InterPro" id="IPR001487">
    <property type="entry name" value="Bromodomain"/>
</dbReference>
<dbReference type="Gene3D" id="1.10.30.10">
    <property type="entry name" value="High mobility group box domain"/>
    <property type="match status" value="1"/>
</dbReference>
<evidence type="ECO:0000256" key="5">
    <source>
        <dbReference type="ARBA" id="ARBA00023117"/>
    </source>
</evidence>
<evidence type="ECO:0000256" key="6">
    <source>
        <dbReference type="ARBA" id="ARBA00023163"/>
    </source>
</evidence>
<proteinExistence type="predicted"/>
<dbReference type="PROSITE" id="PS50014">
    <property type="entry name" value="BROMODOMAIN_2"/>
    <property type="match status" value="5"/>
</dbReference>
<feature type="region of interest" description="Disordered" evidence="10">
    <location>
        <begin position="1"/>
        <end position="30"/>
    </location>
</feature>
<dbReference type="GO" id="GO:0006368">
    <property type="term" value="P:transcription elongation by RNA polymerase II"/>
    <property type="evidence" value="ECO:0007669"/>
    <property type="project" value="TreeGrafter"/>
</dbReference>
<evidence type="ECO:0000259" key="12">
    <source>
        <dbReference type="PROSITE" id="PS50118"/>
    </source>
</evidence>
<evidence type="ECO:0000256" key="1">
    <source>
        <dbReference type="ARBA" id="ARBA00004123"/>
    </source>
</evidence>
<dbReference type="Gene3D" id="2.30.30.490">
    <property type="match status" value="2"/>
</dbReference>
<evidence type="ECO:0000256" key="9">
    <source>
        <dbReference type="PROSITE-ProRule" id="PRU00267"/>
    </source>
</evidence>
<feature type="region of interest" description="Disordered" evidence="10">
    <location>
        <begin position="497"/>
        <end position="523"/>
    </location>
</feature>
<dbReference type="PROSITE" id="PS50118">
    <property type="entry name" value="HMG_BOX_2"/>
    <property type="match status" value="1"/>
</dbReference>
<evidence type="ECO:0000256" key="7">
    <source>
        <dbReference type="ARBA" id="ARBA00023242"/>
    </source>
</evidence>
<dbReference type="PROSITE" id="PS51038">
    <property type="entry name" value="BAH"/>
    <property type="match status" value="2"/>
</dbReference>
<sequence>MPKRVHSASDRDDDTEPTSNQSVPKRTRKVIDDRETNDLCQELYDAVRAYKSEDGRIVCENFIRLPSKRTHADYYTLIKQPIDLIRIQQKIRTDEYRTLEQFIDDIQLLLNNAKIFYRKNSNEWRDANDLSKYFFSKINDENPNRKRMLKKNNEIDNDETIEKKRRVNRQSNGIVTNDTTIKVEREESNDNLSIDSYYFEEFFTAIYNANLNDRVMSEIFLFLPSRKFYPDYYLIVTNPIDLKMIAMKIQNNQYLTLDDMENDLLLMISNAKKYNDPKSQIYKDACAFRKLITSVRHDLESALKTKNDRLRPHQREELLSTEIANIDYPEEPDDEDVIRIQHDQQQQNDDGGDSDTSSLGEEDSFQILYNAVKTYKLGAQNLIDPFMKLPKRRFHQDYYEEIKRPISMSVIKNHIKKGEYHYLSDLFDDLRLMFNNAMQYNQEGSLIYNSARKLMDVALLKAHELGYDEHKPRVKEVPVHISSIPIKEERMEQLINHQSESRNHSALQSSALQSPNSQRGRPSKTILKFTEQNIDNLYNYILEYKENNISLITPFLQLPSTSEYPDYYESIEQPIDMSMIKDKIDKGEYKREQDIVNDLNRMFNNAKSYNVDESYIYKNACQLEHVLVSKYKKLMNKKEKFMHTLIANRPSNQGIVKKSSNTFNDKLNDIIQTIKNYTNHHGRILSTVFLALPSKMDYPDYYEIIQRPIDLKRIESRQYSSIDDLSNDLQLMFDNACLYNEPGSTIYRDALLLQQVLINERKKLTNAEFNVNNVQNLVQDLIWNLFIQTFNAEDFKGRFYTDSFTEISEQTDNEPFDIVYTYDLIKQNLNKRCYRRLDIFQDDLFKVFERVRKLSAIDSRIYQDTIELQKYYIGLRNEMCSNGSILQSPALLFTENCLQQELIREQSQKGSLANTKNQNSISTTKLSDIDEKKESSTKSTLSTESSLVFKGETFYVGDFVYIEPNDEKSEPSIICIESFEHTDNEDYFNGSQFYRPNETYHIATKKFLRQEVFLTQTVEHILMNKIQGLCHVLHVKDYYKLEPIIENQTHSSLKFQDSDKDLYVCESRYNIKTKAVKKIKWWNLPENKRVKLVPREITLEPIREPLNINSDNLLHRQSTTDNDSIPVDIIEKVKETIPYDSVINEKLNENLIDKKQFYEQIVISSSCFYKIGDYVYIHENSNQVNKRSIVRIDQIWKHNDSYIIIGPLFIRPCDITNREQLIVTTKSSYEREVLKCDSSRKEITVENIIGKCSVLSLKHYCTHRLTEISECDVYVCESQYIPDNHSLRSLTKALKRPSLSSKAFTDEIWTFCKELLLRQDTAGGPFKLIDDGSFMDVDDQTNSNHASNVDGDEHQSNHLNSDTANSSNNTNTNLSTSTVPSRSSTSRKNNRRGSSARAPCGYLVFASESRKRLIKDNPGIPFGEMSRMIGDQWRRLTATERDKYEEKARERAREQEVSSAPTTTQTSITTNTTPTTIATTTHDSHNMPVINTQRMVNGSVTLNGHYQTNATLSNVHPMNGNMQTIPKPPSAAVVTCPPRTQRLVHSEAYLRYIENLKPDNQFISDWPKQLKASMNTVSNTNNGNNSSRTLPSNWFLNGSPGLYNNVHEALWSMRDNMWSDVIRIRNVLSDEW</sequence>
<dbReference type="GO" id="GO:0016586">
    <property type="term" value="C:RSC-type complex"/>
    <property type="evidence" value="ECO:0007669"/>
    <property type="project" value="InterPro"/>
</dbReference>
<dbReference type="Pfam" id="PF00505">
    <property type="entry name" value="HMG_box"/>
    <property type="match status" value="1"/>
</dbReference>
<feature type="domain" description="Bromo" evidence="11">
    <location>
        <begin position="378"/>
        <end position="448"/>
    </location>
</feature>
<dbReference type="GO" id="GO:0003682">
    <property type="term" value="F:chromatin binding"/>
    <property type="evidence" value="ECO:0007669"/>
    <property type="project" value="InterPro"/>
</dbReference>
<dbReference type="Pfam" id="PF01426">
    <property type="entry name" value="BAH"/>
    <property type="match status" value="2"/>
</dbReference>
<dbReference type="SUPFAM" id="SSF47095">
    <property type="entry name" value="HMG-box"/>
    <property type="match status" value="1"/>
</dbReference>
<feature type="region of interest" description="Disordered" evidence="10">
    <location>
        <begin position="1339"/>
        <end position="1396"/>
    </location>
</feature>
<evidence type="ECO:0000256" key="10">
    <source>
        <dbReference type="SAM" id="MobiDB-lite"/>
    </source>
</evidence>
<evidence type="ECO:0000256" key="3">
    <source>
        <dbReference type="ARBA" id="ARBA00022853"/>
    </source>
</evidence>
<keyword evidence="2" id="KW-0677">Repeat</keyword>
<keyword evidence="4" id="KW-0805">Transcription regulation</keyword>
<dbReference type="EMBL" id="CAJNRG010019120">
    <property type="protein sequence ID" value="CAF2268728.1"/>
    <property type="molecule type" value="Genomic_DNA"/>
</dbReference>
<evidence type="ECO:0000259" key="11">
    <source>
        <dbReference type="PROSITE" id="PS50014"/>
    </source>
</evidence>
<feature type="compositionally biased region" description="Polar residues" evidence="10">
    <location>
        <begin position="504"/>
        <end position="520"/>
    </location>
</feature>
<evidence type="ECO:0000256" key="4">
    <source>
        <dbReference type="ARBA" id="ARBA00023015"/>
    </source>
</evidence>
<dbReference type="Pfam" id="PF00439">
    <property type="entry name" value="Bromodomain"/>
    <property type="match status" value="5"/>
</dbReference>
<accession>A0A817AHY6</accession>
<name>A0A817AHY6_9BILA</name>
<keyword evidence="6" id="KW-0804">Transcription</keyword>
<comment type="caution">
    <text evidence="14">The sequence shown here is derived from an EMBL/GenBank/DDBJ whole genome shotgun (WGS) entry which is preliminary data.</text>
</comment>
<dbReference type="EMBL" id="CAJOBF010000304">
    <property type="protein sequence ID" value="CAF3794613.1"/>
    <property type="molecule type" value="Genomic_DNA"/>
</dbReference>
<feature type="domain" description="BAH" evidence="13">
    <location>
        <begin position="1167"/>
        <end position="1291"/>
    </location>
</feature>
<dbReference type="SMART" id="SM00297">
    <property type="entry name" value="BROMO"/>
    <property type="match status" value="6"/>
</dbReference>
<gene>
    <name evidence="15" type="ORF">UXM345_LOCUS4442</name>
    <name evidence="14" type="ORF">XDN619_LOCUS36922</name>
</gene>
<feature type="domain" description="Bromo" evidence="11">
    <location>
        <begin position="547"/>
        <end position="617"/>
    </location>
</feature>
<keyword evidence="7 9" id="KW-0539">Nucleus</keyword>
<feature type="domain" description="Bromo" evidence="11">
    <location>
        <begin position="212"/>
        <end position="282"/>
    </location>
</feature>
<dbReference type="Proteomes" id="UP000663887">
    <property type="component" value="Unassembled WGS sequence"/>
</dbReference>
<dbReference type="PRINTS" id="PR00503">
    <property type="entry name" value="BROMODOMAIN"/>
</dbReference>
<evidence type="ECO:0000256" key="2">
    <source>
        <dbReference type="ARBA" id="ARBA00022737"/>
    </source>
</evidence>
<feature type="compositionally biased region" description="Low complexity" evidence="10">
    <location>
        <begin position="1459"/>
        <end position="1481"/>
    </location>
</feature>
<dbReference type="InterPro" id="IPR036427">
    <property type="entry name" value="Bromodomain-like_sf"/>
</dbReference>
<feature type="domain" description="Bromo" evidence="11">
    <location>
        <begin position="54"/>
        <end position="124"/>
    </location>
</feature>
<feature type="domain" description="HMG box" evidence="12">
    <location>
        <begin position="1395"/>
        <end position="1463"/>
    </location>
</feature>
<dbReference type="Proteomes" id="UP000663842">
    <property type="component" value="Unassembled WGS sequence"/>
</dbReference>
<dbReference type="InterPro" id="IPR043151">
    <property type="entry name" value="BAH_sf"/>
</dbReference>
<dbReference type="PROSITE" id="PS00633">
    <property type="entry name" value="BROMODOMAIN_1"/>
    <property type="match status" value="1"/>
</dbReference>
<evidence type="ECO:0000259" key="13">
    <source>
        <dbReference type="PROSITE" id="PS51038"/>
    </source>
</evidence>
<feature type="region of interest" description="Disordered" evidence="10">
    <location>
        <begin position="1450"/>
        <end position="1483"/>
    </location>
</feature>